<dbReference type="EMBL" id="PXOF01000148">
    <property type="protein sequence ID" value="RGP62431.1"/>
    <property type="molecule type" value="Genomic_DNA"/>
</dbReference>
<keyword evidence="1" id="KW-0677">Repeat</keyword>
<evidence type="ECO:0000313" key="3">
    <source>
        <dbReference type="EMBL" id="RGP62431.1"/>
    </source>
</evidence>
<gene>
    <name evidence="3" type="ORF">FSPOR_9278</name>
</gene>
<sequence>MNELWAKAFEELTPGNKDYLADLPQTISSSSDFETVQEDFARRLKRVGKRGQFTDVLQKSVMLLNKLAIAGDIMVSSDPVIVAFPWAAIRAILISYPQSFAMQDKLLEGSAKITNLLALCAICRRMYLPVDNTNPDETINTKPVEVAHLEKAIVQAFICCLESIHWAFHRESRQTKYLTDLLRVGDLSGLFQELDDYDPQSASTFWLQGMAGTGKTTIGRTVARETSETKITATFYFKRDFHNRNSGKYLFPTLSYQLA</sequence>
<name>A0A395RQQ5_FUSSP</name>
<evidence type="ECO:0000313" key="4">
    <source>
        <dbReference type="Proteomes" id="UP000266152"/>
    </source>
</evidence>
<comment type="caution">
    <text evidence="3">The sequence shown here is derived from an EMBL/GenBank/DDBJ whole genome shotgun (WGS) entry which is preliminary data.</text>
</comment>
<keyword evidence="3" id="KW-0808">Transferase</keyword>
<keyword evidence="3" id="KW-0418">Kinase</keyword>
<dbReference type="InterPro" id="IPR027417">
    <property type="entry name" value="P-loop_NTPase"/>
</dbReference>
<organism evidence="3 4">
    <name type="scientific">Fusarium sporotrichioides</name>
    <dbReference type="NCBI Taxonomy" id="5514"/>
    <lineage>
        <taxon>Eukaryota</taxon>
        <taxon>Fungi</taxon>
        <taxon>Dikarya</taxon>
        <taxon>Ascomycota</taxon>
        <taxon>Pezizomycotina</taxon>
        <taxon>Sordariomycetes</taxon>
        <taxon>Hypocreomycetidae</taxon>
        <taxon>Hypocreales</taxon>
        <taxon>Nectriaceae</taxon>
        <taxon>Fusarium</taxon>
    </lineage>
</organism>
<protein>
    <submittedName>
        <fullName evidence="3">Atypical/alpha protein kinase</fullName>
    </submittedName>
</protein>
<dbReference type="STRING" id="5514.A0A395RQQ5"/>
<dbReference type="InterPro" id="IPR056884">
    <property type="entry name" value="NPHP3-like_N"/>
</dbReference>
<dbReference type="Proteomes" id="UP000266152">
    <property type="component" value="Unassembled WGS sequence"/>
</dbReference>
<accession>A0A395RQQ5</accession>
<evidence type="ECO:0000256" key="1">
    <source>
        <dbReference type="ARBA" id="ARBA00022737"/>
    </source>
</evidence>
<evidence type="ECO:0000259" key="2">
    <source>
        <dbReference type="Pfam" id="PF24883"/>
    </source>
</evidence>
<dbReference type="AlphaFoldDB" id="A0A395RQQ5"/>
<dbReference type="Pfam" id="PF24883">
    <property type="entry name" value="NPHP3_N"/>
    <property type="match status" value="1"/>
</dbReference>
<dbReference type="SUPFAM" id="SSF52540">
    <property type="entry name" value="P-loop containing nucleoside triphosphate hydrolases"/>
    <property type="match status" value="1"/>
</dbReference>
<feature type="domain" description="Nephrocystin 3-like N-terminal" evidence="2">
    <location>
        <begin position="198"/>
        <end position="259"/>
    </location>
</feature>
<reference evidence="3 4" key="1">
    <citation type="journal article" date="2018" name="PLoS Pathog.">
        <title>Evolution of structural diversity of trichothecenes, a family of toxins produced by plant pathogenic and entomopathogenic fungi.</title>
        <authorList>
            <person name="Proctor R.H."/>
            <person name="McCormick S.P."/>
            <person name="Kim H.S."/>
            <person name="Cardoza R.E."/>
            <person name="Stanley A.M."/>
            <person name="Lindo L."/>
            <person name="Kelly A."/>
            <person name="Brown D.W."/>
            <person name="Lee T."/>
            <person name="Vaughan M.M."/>
            <person name="Alexander N.J."/>
            <person name="Busman M."/>
            <person name="Gutierrez S."/>
        </authorList>
    </citation>
    <scope>NUCLEOTIDE SEQUENCE [LARGE SCALE GENOMIC DNA]</scope>
    <source>
        <strain evidence="3 4">NRRL 3299</strain>
    </source>
</reference>
<proteinExistence type="predicted"/>
<dbReference type="GO" id="GO:0016301">
    <property type="term" value="F:kinase activity"/>
    <property type="evidence" value="ECO:0007669"/>
    <property type="project" value="UniProtKB-KW"/>
</dbReference>
<keyword evidence="4" id="KW-1185">Reference proteome</keyword>